<dbReference type="GO" id="GO:0004735">
    <property type="term" value="F:pyrroline-5-carboxylate reductase activity"/>
    <property type="evidence" value="ECO:0007669"/>
    <property type="project" value="UniProtKB-UniRule"/>
</dbReference>
<keyword evidence="2 4" id="KW-0521">NADP</keyword>
<protein>
    <recommendedName>
        <fullName evidence="4 5">Pyrroline-5-carboxylate reductase</fullName>
        <shortName evidence="4">P5C reductase</shortName>
        <shortName evidence="4">P5CR</shortName>
        <ecNumber evidence="4 5">1.5.1.2</ecNumber>
    </recommendedName>
    <alternativeName>
        <fullName evidence="4">PCA reductase</fullName>
    </alternativeName>
</protein>
<keyword evidence="10" id="KW-1185">Reference proteome</keyword>
<dbReference type="HAMAP" id="MF_01925">
    <property type="entry name" value="P5C_reductase"/>
    <property type="match status" value="1"/>
</dbReference>
<dbReference type="Gene3D" id="1.10.3730.10">
    <property type="entry name" value="ProC C-terminal domain-like"/>
    <property type="match status" value="1"/>
</dbReference>
<dbReference type="PANTHER" id="PTHR11645:SF0">
    <property type="entry name" value="PYRROLINE-5-CARBOXYLATE REDUCTASE 3"/>
    <property type="match status" value="1"/>
</dbReference>
<accession>A0A969W7W8</accession>
<feature type="domain" description="Pyrroline-5-carboxylate reductase dimerisation" evidence="8">
    <location>
        <begin position="162"/>
        <end position="269"/>
    </location>
</feature>
<comment type="catalytic activity">
    <reaction evidence="4">
        <text>L-proline + NADP(+) = (S)-1-pyrroline-5-carboxylate + NADPH + 2 H(+)</text>
        <dbReference type="Rhea" id="RHEA:14109"/>
        <dbReference type="ChEBI" id="CHEBI:15378"/>
        <dbReference type="ChEBI" id="CHEBI:17388"/>
        <dbReference type="ChEBI" id="CHEBI:57783"/>
        <dbReference type="ChEBI" id="CHEBI:58349"/>
        <dbReference type="ChEBI" id="CHEBI:60039"/>
        <dbReference type="EC" id="1.5.1.2"/>
    </reaction>
</comment>
<comment type="pathway">
    <text evidence="4">Amino-acid biosynthesis; L-proline biosynthesis; L-proline from L-glutamate 5-semialdehyde: step 1/1.</text>
</comment>
<dbReference type="PANTHER" id="PTHR11645">
    <property type="entry name" value="PYRROLINE-5-CARBOXYLATE REDUCTASE"/>
    <property type="match status" value="1"/>
</dbReference>
<dbReference type="Proteomes" id="UP000653472">
    <property type="component" value="Unassembled WGS sequence"/>
</dbReference>
<feature type="domain" description="Pyrroline-5-carboxylate reductase catalytic N-terminal" evidence="7">
    <location>
        <begin position="5"/>
        <end position="97"/>
    </location>
</feature>
<name>A0A969W7W8_9GAMM</name>
<comment type="caution">
    <text evidence="9">The sequence shown here is derived from an EMBL/GenBank/DDBJ whole genome shotgun (WGS) entry which is preliminary data.</text>
</comment>
<evidence type="ECO:0000256" key="1">
    <source>
        <dbReference type="ARBA" id="ARBA00005525"/>
    </source>
</evidence>
<keyword evidence="4" id="KW-0641">Proline biosynthesis</keyword>
<feature type="binding site" evidence="6">
    <location>
        <begin position="9"/>
        <end position="14"/>
    </location>
    <ligand>
        <name>NADP(+)</name>
        <dbReference type="ChEBI" id="CHEBI:58349"/>
    </ligand>
</feature>
<dbReference type="InterPro" id="IPR029036">
    <property type="entry name" value="P5CR_dimer"/>
</dbReference>
<evidence type="ECO:0000256" key="2">
    <source>
        <dbReference type="ARBA" id="ARBA00022857"/>
    </source>
</evidence>
<dbReference type="SUPFAM" id="SSF48179">
    <property type="entry name" value="6-phosphogluconate dehydrogenase C-terminal domain-like"/>
    <property type="match status" value="1"/>
</dbReference>
<sequence length="277" mass="28695">MMSAQIAFIGGGNMAASLIGGLIQAGHDPKRIAVAEPNAARRDWLRAQFGVDVADHASAVLDHAQVVVPAVKPQQMHDVLSGLTLPSGCVLVSIAAGIELATLRRWLGDADIYLVRTMPNTPALLGAGIAGLYADDTVPAAARDLASYVLGAAGTCVWLDNEAQIEAVTAVSGSGPAYFFLVTEAMREVGEKLGLRADIASTLAVQTFIGAAKMAEDGLAKQIDVAQLRANVTSKGGTTEAALRHLESAGLRAIFNDAMHAAATRSRELGASLAKET</sequence>
<dbReference type="NCBIfam" id="TIGR00112">
    <property type="entry name" value="proC"/>
    <property type="match status" value="1"/>
</dbReference>
<dbReference type="InterPro" id="IPR036291">
    <property type="entry name" value="NAD(P)-bd_dom_sf"/>
</dbReference>
<dbReference type="AlphaFoldDB" id="A0A969W7W8"/>
<dbReference type="Gene3D" id="3.40.50.720">
    <property type="entry name" value="NAD(P)-binding Rossmann-like Domain"/>
    <property type="match status" value="1"/>
</dbReference>
<feature type="binding site" evidence="6">
    <location>
        <begin position="70"/>
        <end position="73"/>
    </location>
    <ligand>
        <name>NADP(+)</name>
        <dbReference type="ChEBI" id="CHEBI:58349"/>
    </ligand>
</feature>
<reference evidence="9" key="1">
    <citation type="submission" date="2020-03" db="EMBL/GenBank/DDBJ databases">
        <title>Solimonas marina sp. nov., isolated from deep seawater of the Pacific Ocean.</title>
        <authorList>
            <person name="Liu X."/>
            <person name="Lai Q."/>
            <person name="Sun F."/>
            <person name="Gai Y."/>
            <person name="Li G."/>
            <person name="Shao Z."/>
        </authorList>
    </citation>
    <scope>NUCLEOTIDE SEQUENCE</scope>
    <source>
        <strain evidence="9">C16B3</strain>
    </source>
</reference>
<evidence type="ECO:0000259" key="7">
    <source>
        <dbReference type="Pfam" id="PF03807"/>
    </source>
</evidence>
<dbReference type="EMBL" id="JAAVXB010000002">
    <property type="protein sequence ID" value="NKF21613.1"/>
    <property type="molecule type" value="Genomic_DNA"/>
</dbReference>
<dbReference type="SUPFAM" id="SSF51735">
    <property type="entry name" value="NAD(P)-binding Rossmann-fold domains"/>
    <property type="match status" value="1"/>
</dbReference>
<evidence type="ECO:0000256" key="5">
    <source>
        <dbReference type="NCBIfam" id="TIGR00112"/>
    </source>
</evidence>
<evidence type="ECO:0000313" key="10">
    <source>
        <dbReference type="Proteomes" id="UP000653472"/>
    </source>
</evidence>
<dbReference type="InterPro" id="IPR008927">
    <property type="entry name" value="6-PGluconate_DH-like_C_sf"/>
</dbReference>
<comment type="catalytic activity">
    <reaction evidence="4">
        <text>L-proline + NAD(+) = (S)-1-pyrroline-5-carboxylate + NADH + 2 H(+)</text>
        <dbReference type="Rhea" id="RHEA:14105"/>
        <dbReference type="ChEBI" id="CHEBI:15378"/>
        <dbReference type="ChEBI" id="CHEBI:17388"/>
        <dbReference type="ChEBI" id="CHEBI:57540"/>
        <dbReference type="ChEBI" id="CHEBI:57945"/>
        <dbReference type="ChEBI" id="CHEBI:60039"/>
        <dbReference type="EC" id="1.5.1.2"/>
    </reaction>
</comment>
<keyword evidence="4" id="KW-0963">Cytoplasm</keyword>
<proteinExistence type="inferred from homology"/>
<comment type="similarity">
    <text evidence="1 4">Belongs to the pyrroline-5-carboxylate reductase family.</text>
</comment>
<dbReference type="InterPro" id="IPR000304">
    <property type="entry name" value="Pyrroline-COOH_reductase"/>
</dbReference>
<keyword evidence="3 4" id="KW-0560">Oxidoreductase</keyword>
<dbReference type="InterPro" id="IPR028939">
    <property type="entry name" value="P5C_Rdtase_cat_N"/>
</dbReference>
<dbReference type="GO" id="GO:0005737">
    <property type="term" value="C:cytoplasm"/>
    <property type="evidence" value="ECO:0007669"/>
    <property type="project" value="UniProtKB-SubCell"/>
</dbReference>
<comment type="function">
    <text evidence="4">Catalyzes the reduction of 1-pyrroline-5-carboxylate (PCA) to L-proline.</text>
</comment>
<dbReference type="EC" id="1.5.1.2" evidence="4 5"/>
<evidence type="ECO:0000313" key="9">
    <source>
        <dbReference type="EMBL" id="NKF21613.1"/>
    </source>
</evidence>
<dbReference type="RefSeq" id="WP_168147140.1">
    <property type="nucleotide sequence ID" value="NZ_JAAVXB010000002.1"/>
</dbReference>
<gene>
    <name evidence="4" type="primary">proC</name>
    <name evidence="9" type="ORF">G7Y82_04735</name>
</gene>
<evidence type="ECO:0000256" key="4">
    <source>
        <dbReference type="HAMAP-Rule" id="MF_01925"/>
    </source>
</evidence>
<dbReference type="FunFam" id="1.10.3730.10:FF:000001">
    <property type="entry name" value="Pyrroline-5-carboxylate reductase"/>
    <property type="match status" value="1"/>
</dbReference>
<comment type="subcellular location">
    <subcellularLocation>
        <location evidence="4">Cytoplasm</location>
    </subcellularLocation>
</comment>
<keyword evidence="4" id="KW-0028">Amino-acid biosynthesis</keyword>
<dbReference type="GO" id="GO:0055129">
    <property type="term" value="P:L-proline biosynthetic process"/>
    <property type="evidence" value="ECO:0007669"/>
    <property type="project" value="UniProtKB-UniRule"/>
</dbReference>
<dbReference type="Pfam" id="PF14748">
    <property type="entry name" value="P5CR_dimer"/>
    <property type="match status" value="1"/>
</dbReference>
<organism evidence="9 10">
    <name type="scientific">Solimonas marina</name>
    <dbReference type="NCBI Taxonomy" id="2714601"/>
    <lineage>
        <taxon>Bacteria</taxon>
        <taxon>Pseudomonadati</taxon>
        <taxon>Pseudomonadota</taxon>
        <taxon>Gammaproteobacteria</taxon>
        <taxon>Nevskiales</taxon>
        <taxon>Nevskiaceae</taxon>
        <taxon>Solimonas</taxon>
    </lineage>
</organism>
<evidence type="ECO:0000256" key="6">
    <source>
        <dbReference type="PIRSR" id="PIRSR000193-1"/>
    </source>
</evidence>
<dbReference type="PIRSF" id="PIRSF000193">
    <property type="entry name" value="Pyrrol-5-carb_rd"/>
    <property type="match status" value="1"/>
</dbReference>
<dbReference type="Pfam" id="PF03807">
    <property type="entry name" value="F420_oxidored"/>
    <property type="match status" value="1"/>
</dbReference>
<evidence type="ECO:0000259" key="8">
    <source>
        <dbReference type="Pfam" id="PF14748"/>
    </source>
</evidence>
<evidence type="ECO:0000256" key="3">
    <source>
        <dbReference type="ARBA" id="ARBA00023002"/>
    </source>
</evidence>